<dbReference type="CDD" id="cd10787">
    <property type="entry name" value="LamB_YcsF_like"/>
    <property type="match status" value="1"/>
</dbReference>
<dbReference type="HAMAP" id="MF_00691">
    <property type="entry name" value="PxpA"/>
    <property type="match status" value="1"/>
</dbReference>
<name>A0A178MFT6_9CHLR</name>
<dbReference type="OrthoDB" id="9773478at2"/>
<sequence length="253" mass="26162">MIAIDLNCDCGESYGAFQVGDDEGVLPFVSSANVACGGHAGDPLVMRRTVRRCRELGVAVGAHPSYPDLHGFGRRVLPLSPDEIEDWVLAQIGALAAIARAEQVELRHVKPHGALYNVAARDHAVAAAIARAVVAFSREVALVGLAGSALIAAGIEAGLPVLAEAFADRAYEADGRLRDRRHPDALIIDPAACVAQTISIARDGVVIAIDGTPLPLRADTICLHGDTPGAAARAAALRQGLTAAGISVRAPGQ</sequence>
<evidence type="ECO:0000313" key="3">
    <source>
        <dbReference type="Proteomes" id="UP000078287"/>
    </source>
</evidence>
<dbReference type="InterPro" id="IPR005501">
    <property type="entry name" value="LamB/YcsF/PxpA-like"/>
</dbReference>
<keyword evidence="1" id="KW-0378">Hydrolase</keyword>
<dbReference type="GO" id="GO:0017168">
    <property type="term" value="F:5-oxoprolinase (ATP-hydrolyzing) activity"/>
    <property type="evidence" value="ECO:0007669"/>
    <property type="project" value="UniProtKB-UniRule"/>
</dbReference>
<accession>A0A178MFT6</accession>
<dbReference type="PANTHER" id="PTHR30292:SF0">
    <property type="entry name" value="5-OXOPROLINASE SUBUNIT A"/>
    <property type="match status" value="1"/>
</dbReference>
<proteinExistence type="inferred from homology"/>
<comment type="subunit">
    <text evidence="1">Forms a complex composed of PxpA, PxpB and PxpC.</text>
</comment>
<dbReference type="STRING" id="1707952.A6A03_00880"/>
<keyword evidence="3" id="KW-1185">Reference proteome</keyword>
<dbReference type="InterPro" id="IPR011330">
    <property type="entry name" value="Glyco_hydro/deAcase_b/a-brl"/>
</dbReference>
<dbReference type="NCBIfam" id="NF003814">
    <property type="entry name" value="PRK05406.1-3"/>
    <property type="match status" value="1"/>
</dbReference>
<gene>
    <name evidence="1" type="primary">pxpA</name>
    <name evidence="2" type="ORF">A6A03_00880</name>
</gene>
<dbReference type="GO" id="GO:0005975">
    <property type="term" value="P:carbohydrate metabolic process"/>
    <property type="evidence" value="ECO:0007669"/>
    <property type="project" value="InterPro"/>
</dbReference>
<keyword evidence="1" id="KW-0547">Nucleotide-binding</keyword>
<evidence type="ECO:0000313" key="2">
    <source>
        <dbReference type="EMBL" id="OAN47416.1"/>
    </source>
</evidence>
<dbReference type="SUPFAM" id="SSF88713">
    <property type="entry name" value="Glycoside hydrolase/deacetylase"/>
    <property type="match status" value="1"/>
</dbReference>
<dbReference type="AlphaFoldDB" id="A0A178MFT6"/>
<dbReference type="Gene3D" id="3.20.20.370">
    <property type="entry name" value="Glycoside hydrolase/deacetylase"/>
    <property type="match status" value="1"/>
</dbReference>
<reference evidence="2 3" key="1">
    <citation type="submission" date="2016-04" db="EMBL/GenBank/DDBJ databases">
        <title>Chloroflexus islandicus sp. nov., a thermophilic filamentous anoxygenic phototrophic bacterium from geyser Strokkur (Iceland).</title>
        <authorList>
            <person name="Gaisin V.A."/>
            <person name="Kalashnikov A.M."/>
            <person name="Sukhacheva M.V."/>
            <person name="Grouzdev D.S."/>
            <person name="Ivanov T.M."/>
            <person name="Kuznetsov B."/>
            <person name="Gorlenko V.M."/>
        </authorList>
    </citation>
    <scope>NUCLEOTIDE SEQUENCE [LARGE SCALE GENOMIC DNA]</scope>
    <source>
        <strain evidence="3">isl-2</strain>
    </source>
</reference>
<dbReference type="EMBL" id="LWQS01000038">
    <property type="protein sequence ID" value="OAN47416.1"/>
    <property type="molecule type" value="Genomic_DNA"/>
</dbReference>
<comment type="function">
    <text evidence="1">Catalyzes the cleavage of 5-oxoproline to form L-glutamate coupled to the hydrolysis of ATP to ADP and inorganic phosphate.</text>
</comment>
<dbReference type="PANTHER" id="PTHR30292">
    <property type="entry name" value="UNCHARACTERIZED PROTEIN YBGL-RELATED"/>
    <property type="match status" value="1"/>
</dbReference>
<dbReference type="RefSeq" id="WP_066784666.1">
    <property type="nucleotide sequence ID" value="NZ_LWQS01000038.1"/>
</dbReference>
<comment type="caution">
    <text evidence="2">The sequence shown here is derived from an EMBL/GenBank/DDBJ whole genome shotgun (WGS) entry which is preliminary data.</text>
</comment>
<dbReference type="Proteomes" id="UP000078287">
    <property type="component" value="Unassembled WGS sequence"/>
</dbReference>
<dbReference type="EC" id="3.5.2.9" evidence="1"/>
<keyword evidence="1" id="KW-0067">ATP-binding</keyword>
<dbReference type="Pfam" id="PF03746">
    <property type="entry name" value="LamB_YcsF"/>
    <property type="match status" value="1"/>
</dbReference>
<organism evidence="2 3">
    <name type="scientific">Chloroflexus islandicus</name>
    <dbReference type="NCBI Taxonomy" id="1707952"/>
    <lineage>
        <taxon>Bacteria</taxon>
        <taxon>Bacillati</taxon>
        <taxon>Chloroflexota</taxon>
        <taxon>Chloroflexia</taxon>
        <taxon>Chloroflexales</taxon>
        <taxon>Chloroflexineae</taxon>
        <taxon>Chloroflexaceae</taxon>
        <taxon>Chloroflexus</taxon>
    </lineage>
</organism>
<comment type="similarity">
    <text evidence="1">Belongs to the LamB/PxpA family.</text>
</comment>
<comment type="catalytic activity">
    <reaction evidence="1">
        <text>5-oxo-L-proline + ATP + 2 H2O = L-glutamate + ADP + phosphate + H(+)</text>
        <dbReference type="Rhea" id="RHEA:10348"/>
        <dbReference type="ChEBI" id="CHEBI:15377"/>
        <dbReference type="ChEBI" id="CHEBI:15378"/>
        <dbReference type="ChEBI" id="CHEBI:29985"/>
        <dbReference type="ChEBI" id="CHEBI:30616"/>
        <dbReference type="ChEBI" id="CHEBI:43474"/>
        <dbReference type="ChEBI" id="CHEBI:58402"/>
        <dbReference type="ChEBI" id="CHEBI:456216"/>
        <dbReference type="EC" id="3.5.2.9"/>
    </reaction>
</comment>
<dbReference type="GO" id="GO:0005524">
    <property type="term" value="F:ATP binding"/>
    <property type="evidence" value="ECO:0007669"/>
    <property type="project" value="UniProtKB-UniRule"/>
</dbReference>
<protein>
    <recommendedName>
        <fullName evidence="1">5-oxoprolinase subunit A</fullName>
        <shortName evidence="1">5-OPase subunit A</shortName>
        <ecNumber evidence="1">3.5.2.9</ecNumber>
    </recommendedName>
    <alternativeName>
        <fullName evidence="1">5-oxoprolinase (ATP-hydrolyzing) subunit A</fullName>
    </alternativeName>
</protein>
<evidence type="ECO:0000256" key="1">
    <source>
        <dbReference type="HAMAP-Rule" id="MF_00691"/>
    </source>
</evidence>
<dbReference type="NCBIfam" id="NF003816">
    <property type="entry name" value="PRK05406.1-5"/>
    <property type="match status" value="1"/>
</dbReference>